<feature type="disulfide bond" evidence="5">
    <location>
        <begin position="12"/>
        <end position="22"/>
    </location>
</feature>
<evidence type="ECO:0000256" key="2">
    <source>
        <dbReference type="ARBA" id="ARBA00022737"/>
    </source>
</evidence>
<evidence type="ECO:0000259" key="6">
    <source>
        <dbReference type="PROSITE" id="PS50287"/>
    </source>
</evidence>
<dbReference type="OrthoDB" id="536948at2759"/>
<dbReference type="Proteomes" id="UP000579406">
    <property type="component" value="Unassembled WGS sequence"/>
</dbReference>
<feature type="non-terminal residue" evidence="7">
    <location>
        <position position="1"/>
    </location>
</feature>
<protein>
    <submittedName>
        <fullName evidence="7">C163A protein</fullName>
    </submittedName>
</protein>
<gene>
    <name evidence="7" type="primary">Cd163_2</name>
    <name evidence="7" type="ORF">CHLAEN_R12082</name>
</gene>
<organism evidence="7 8">
    <name type="scientific">Chloroceryle aenea</name>
    <name type="common">American pygmy kingfisher</name>
    <dbReference type="NCBI Taxonomy" id="176938"/>
    <lineage>
        <taxon>Eukaryota</taxon>
        <taxon>Metazoa</taxon>
        <taxon>Chordata</taxon>
        <taxon>Craniata</taxon>
        <taxon>Vertebrata</taxon>
        <taxon>Euteleostomi</taxon>
        <taxon>Archelosauria</taxon>
        <taxon>Archosauria</taxon>
        <taxon>Dinosauria</taxon>
        <taxon>Saurischia</taxon>
        <taxon>Theropoda</taxon>
        <taxon>Coelurosauria</taxon>
        <taxon>Aves</taxon>
        <taxon>Neognathae</taxon>
        <taxon>Neoaves</taxon>
        <taxon>Telluraves</taxon>
        <taxon>Coraciimorphae</taxon>
        <taxon>Coraciiformes</taxon>
        <taxon>Cerylidae</taxon>
        <taxon>Chloroceryle</taxon>
    </lineage>
</organism>
<keyword evidence="4" id="KW-0325">Glycoprotein</keyword>
<dbReference type="PRINTS" id="PR00258">
    <property type="entry name" value="SPERACTRCPTR"/>
</dbReference>
<name>A0A7K9U120_9AVES</name>
<dbReference type="SMART" id="SM00202">
    <property type="entry name" value="SR"/>
    <property type="match status" value="1"/>
</dbReference>
<keyword evidence="3 5" id="KW-1015">Disulfide bond</keyword>
<evidence type="ECO:0000313" key="8">
    <source>
        <dbReference type="Proteomes" id="UP000579406"/>
    </source>
</evidence>
<dbReference type="PANTHER" id="PTHR47653:SF1">
    <property type="entry name" value="DELETED IN MALIGNANT BRAIN TUMORS 1 PROTEIN"/>
    <property type="match status" value="1"/>
</dbReference>
<reference evidence="7 8" key="1">
    <citation type="submission" date="2019-09" db="EMBL/GenBank/DDBJ databases">
        <title>Bird 10,000 Genomes (B10K) Project - Family phase.</title>
        <authorList>
            <person name="Zhang G."/>
        </authorList>
    </citation>
    <scope>NUCLEOTIDE SEQUENCE [LARGE SCALE GENOMIC DNA]</scope>
    <source>
        <strain evidence="7">B10K-DU-001-61</strain>
        <tissue evidence="7">Muscle</tissue>
    </source>
</reference>
<evidence type="ECO:0000256" key="4">
    <source>
        <dbReference type="ARBA" id="ARBA00023180"/>
    </source>
</evidence>
<proteinExistence type="predicted"/>
<dbReference type="InterPro" id="IPR053243">
    <property type="entry name" value="SJ_maturation_regulator"/>
</dbReference>
<dbReference type="GO" id="GO:0045217">
    <property type="term" value="P:cell-cell junction maintenance"/>
    <property type="evidence" value="ECO:0007669"/>
    <property type="project" value="TreeGrafter"/>
</dbReference>
<dbReference type="EMBL" id="VWZY01005976">
    <property type="protein sequence ID" value="NXI54000.1"/>
    <property type="molecule type" value="Genomic_DNA"/>
</dbReference>
<dbReference type="SUPFAM" id="SSF56487">
    <property type="entry name" value="SRCR-like"/>
    <property type="match status" value="2"/>
</dbReference>
<keyword evidence="2" id="KW-0677">Repeat</keyword>
<dbReference type="PANTHER" id="PTHR47653">
    <property type="entry name" value="PROTEIN BARK BEETLE"/>
    <property type="match status" value="1"/>
</dbReference>
<evidence type="ECO:0000313" key="7">
    <source>
        <dbReference type="EMBL" id="NXI54000.1"/>
    </source>
</evidence>
<keyword evidence="8" id="KW-1185">Reference proteome</keyword>
<dbReference type="PROSITE" id="PS50287">
    <property type="entry name" value="SRCR_2"/>
    <property type="match status" value="2"/>
</dbReference>
<sequence length="144" mass="15388">GGGLIWVDAVECSGTEGALFECKVKLWGAASCKSKEHAGVSCSVATGQWLLRLVGGLNKCAGRVEVFYNNEWGTVCDDSWDLRDAAVVCRQLGCGEALSALSSARFGRGTGPIWLDDVSCTGNETDFSDCRAKMWGIHNCHHGE</sequence>
<feature type="domain" description="SRCR" evidence="6">
    <location>
        <begin position="1"/>
        <end position="43"/>
    </location>
</feature>
<evidence type="ECO:0000256" key="1">
    <source>
        <dbReference type="ARBA" id="ARBA00022729"/>
    </source>
</evidence>
<keyword evidence="1" id="KW-0732">Signal</keyword>
<dbReference type="Gene3D" id="3.10.250.10">
    <property type="entry name" value="SRCR-like domain"/>
    <property type="match status" value="2"/>
</dbReference>
<feature type="disulfide bond" evidence="5">
    <location>
        <begin position="76"/>
        <end position="140"/>
    </location>
</feature>
<evidence type="ECO:0000256" key="5">
    <source>
        <dbReference type="PROSITE-ProRule" id="PRU00196"/>
    </source>
</evidence>
<feature type="domain" description="SRCR" evidence="6">
    <location>
        <begin position="51"/>
        <end position="144"/>
    </location>
</feature>
<dbReference type="InterPro" id="IPR036772">
    <property type="entry name" value="SRCR-like_dom_sf"/>
</dbReference>
<comment type="caution">
    <text evidence="5">Lacks conserved residue(s) required for the propagation of feature annotation.</text>
</comment>
<dbReference type="PROSITE" id="PS00420">
    <property type="entry name" value="SRCR_1"/>
    <property type="match status" value="1"/>
</dbReference>
<evidence type="ECO:0000256" key="3">
    <source>
        <dbReference type="ARBA" id="ARBA00023157"/>
    </source>
</evidence>
<comment type="caution">
    <text evidence="7">The sequence shown here is derived from an EMBL/GenBank/DDBJ whole genome shotgun (WGS) entry which is preliminary data.</text>
</comment>
<dbReference type="Pfam" id="PF00530">
    <property type="entry name" value="SRCR"/>
    <property type="match status" value="2"/>
</dbReference>
<dbReference type="FunFam" id="3.10.250.10:FF:000006">
    <property type="entry name" value="neurotrypsin isoform X2"/>
    <property type="match status" value="1"/>
</dbReference>
<accession>A0A7K9U120</accession>
<feature type="non-terminal residue" evidence="7">
    <location>
        <position position="144"/>
    </location>
</feature>
<dbReference type="GO" id="GO:0016020">
    <property type="term" value="C:membrane"/>
    <property type="evidence" value="ECO:0007669"/>
    <property type="project" value="InterPro"/>
</dbReference>
<feature type="disulfide bond" evidence="5">
    <location>
        <begin position="120"/>
        <end position="130"/>
    </location>
</feature>
<dbReference type="AlphaFoldDB" id="A0A7K9U120"/>
<dbReference type="InterPro" id="IPR001190">
    <property type="entry name" value="SRCR"/>
</dbReference>